<gene>
    <name evidence="2" type="ORF">FHS44_007310</name>
</gene>
<dbReference type="RefSeq" id="WP_184723787.1">
    <property type="nucleotide sequence ID" value="NZ_JACHJP010000012.1"/>
</dbReference>
<accession>A0A7W7QUU3</accession>
<proteinExistence type="predicted"/>
<evidence type="ECO:0000313" key="3">
    <source>
        <dbReference type="Proteomes" id="UP000552644"/>
    </source>
</evidence>
<dbReference type="AlphaFoldDB" id="A0A7W7QUU3"/>
<name>A0A7W7QUU3_9ACTN</name>
<evidence type="ECO:0000256" key="1">
    <source>
        <dbReference type="SAM" id="MobiDB-lite"/>
    </source>
</evidence>
<evidence type="ECO:0000313" key="2">
    <source>
        <dbReference type="EMBL" id="MBB4920166.1"/>
    </source>
</evidence>
<keyword evidence="3" id="KW-1185">Reference proteome</keyword>
<sequence>MKYVDLDATITLPGGVIDGVIDPSTYLKRLPDFAEELPPGARAFATDPLHYDFYGPRCMKDLALERISFTGNTVELAFRHNCWKHQEDLTIHYEGVSDIKLDSAALPNVVILDEILPHPHGCTHEIALRPGTIILTCQDLTVTWTETHCPEDPASGVSRGPEHGIPPLSSP</sequence>
<dbReference type="EMBL" id="JACHJP010000012">
    <property type="protein sequence ID" value="MBB4920166.1"/>
    <property type="molecule type" value="Genomic_DNA"/>
</dbReference>
<dbReference type="Proteomes" id="UP000552644">
    <property type="component" value="Unassembled WGS sequence"/>
</dbReference>
<organism evidence="2 3">
    <name type="scientific">Streptosporangium saharense</name>
    <dbReference type="NCBI Taxonomy" id="1706840"/>
    <lineage>
        <taxon>Bacteria</taxon>
        <taxon>Bacillati</taxon>
        <taxon>Actinomycetota</taxon>
        <taxon>Actinomycetes</taxon>
        <taxon>Streptosporangiales</taxon>
        <taxon>Streptosporangiaceae</taxon>
        <taxon>Streptosporangium</taxon>
    </lineage>
</organism>
<comment type="caution">
    <text evidence="2">The sequence shown here is derived from an EMBL/GenBank/DDBJ whole genome shotgun (WGS) entry which is preliminary data.</text>
</comment>
<reference evidence="2 3" key="1">
    <citation type="submission" date="2020-08" db="EMBL/GenBank/DDBJ databases">
        <title>Genomic Encyclopedia of Type Strains, Phase III (KMG-III): the genomes of soil and plant-associated and newly described type strains.</title>
        <authorList>
            <person name="Whitman W."/>
        </authorList>
    </citation>
    <scope>NUCLEOTIDE SEQUENCE [LARGE SCALE GENOMIC DNA]</scope>
    <source>
        <strain evidence="2 3">CECT 8840</strain>
    </source>
</reference>
<protein>
    <submittedName>
        <fullName evidence="2">Uncharacterized protein</fullName>
    </submittedName>
</protein>
<feature type="region of interest" description="Disordered" evidence="1">
    <location>
        <begin position="151"/>
        <end position="171"/>
    </location>
</feature>